<dbReference type="Pfam" id="PF13649">
    <property type="entry name" value="Methyltransf_25"/>
    <property type="match status" value="1"/>
</dbReference>
<dbReference type="SUPFAM" id="SSF53335">
    <property type="entry name" value="S-adenosyl-L-methionine-dependent methyltransferases"/>
    <property type="match status" value="1"/>
</dbReference>
<dbReference type="InterPro" id="IPR026669">
    <property type="entry name" value="Arsenite_MeTrfase-like"/>
</dbReference>
<dbReference type="GO" id="GO:0008168">
    <property type="term" value="F:methyltransferase activity"/>
    <property type="evidence" value="ECO:0007669"/>
    <property type="project" value="UniProtKB-KW"/>
</dbReference>
<gene>
    <name evidence="4" type="ORF">GCM10023231_41910</name>
</gene>
<dbReference type="Gene3D" id="3.40.50.150">
    <property type="entry name" value="Vaccinia Virus protein VP39"/>
    <property type="match status" value="1"/>
</dbReference>
<keyword evidence="2" id="KW-0949">S-adenosyl-L-methionine</keyword>
<evidence type="ECO:0000256" key="1">
    <source>
        <dbReference type="ARBA" id="ARBA00022679"/>
    </source>
</evidence>
<proteinExistence type="predicted"/>
<dbReference type="CDD" id="cd02440">
    <property type="entry name" value="AdoMet_MTases"/>
    <property type="match status" value="1"/>
</dbReference>
<dbReference type="PANTHER" id="PTHR43675:SF8">
    <property type="entry name" value="ARSENITE METHYLTRANSFERASE"/>
    <property type="match status" value="1"/>
</dbReference>
<sequence length="248" mass="28972">MEQELTQVIIEFFKNNERQGPGNEWATTHALNLVEGLDKVEQILDIGCGTGAQTITLAQKTNATIIAVDLLSSFLKVVEQRAAWWNFQDRIQVQEASMQALPFEEDTFDLIWSEGAIYHMGFENGLKQWYKLLKTDGYLVVSEISWITQERPHELVNYWVNNYPEIDLISNKMKMVEQCGYLPVGCFTLPREAWDNYYHPIIKQIAAYFGKPTTDTPTQSFLDQLIEELIMYQRYSQFYNYVFYVMKK</sequence>
<accession>A0ABP9CCA1</accession>
<evidence type="ECO:0000313" key="4">
    <source>
        <dbReference type="EMBL" id="GAA4808240.1"/>
    </source>
</evidence>
<evidence type="ECO:0000313" key="5">
    <source>
        <dbReference type="Proteomes" id="UP001501411"/>
    </source>
</evidence>
<keyword evidence="5" id="KW-1185">Reference proteome</keyword>
<dbReference type="PANTHER" id="PTHR43675">
    <property type="entry name" value="ARSENITE METHYLTRANSFERASE"/>
    <property type="match status" value="1"/>
</dbReference>
<organism evidence="4 5">
    <name type="scientific">Olivibacter ginsenosidimutans</name>
    <dbReference type="NCBI Taxonomy" id="1176537"/>
    <lineage>
        <taxon>Bacteria</taxon>
        <taxon>Pseudomonadati</taxon>
        <taxon>Bacteroidota</taxon>
        <taxon>Sphingobacteriia</taxon>
        <taxon>Sphingobacteriales</taxon>
        <taxon>Sphingobacteriaceae</taxon>
        <taxon>Olivibacter</taxon>
    </lineage>
</organism>
<name>A0ABP9CCA1_9SPHI</name>
<dbReference type="GO" id="GO:0032259">
    <property type="term" value="P:methylation"/>
    <property type="evidence" value="ECO:0007669"/>
    <property type="project" value="UniProtKB-KW"/>
</dbReference>
<evidence type="ECO:0000259" key="3">
    <source>
        <dbReference type="Pfam" id="PF13649"/>
    </source>
</evidence>
<feature type="domain" description="Methyltransferase" evidence="3">
    <location>
        <begin position="43"/>
        <end position="137"/>
    </location>
</feature>
<dbReference type="RefSeq" id="WP_345235249.1">
    <property type="nucleotide sequence ID" value="NZ_BAABIQ010000044.1"/>
</dbReference>
<dbReference type="InterPro" id="IPR029063">
    <property type="entry name" value="SAM-dependent_MTases_sf"/>
</dbReference>
<keyword evidence="1" id="KW-0808">Transferase</keyword>
<reference evidence="5" key="1">
    <citation type="journal article" date="2019" name="Int. J. Syst. Evol. Microbiol.">
        <title>The Global Catalogue of Microorganisms (GCM) 10K type strain sequencing project: providing services to taxonomists for standard genome sequencing and annotation.</title>
        <authorList>
            <consortium name="The Broad Institute Genomics Platform"/>
            <consortium name="The Broad Institute Genome Sequencing Center for Infectious Disease"/>
            <person name="Wu L."/>
            <person name="Ma J."/>
        </authorList>
    </citation>
    <scope>NUCLEOTIDE SEQUENCE [LARGE SCALE GENOMIC DNA]</scope>
    <source>
        <strain evidence="5">JCM 18200</strain>
    </source>
</reference>
<comment type="caution">
    <text evidence="4">The sequence shown here is derived from an EMBL/GenBank/DDBJ whole genome shotgun (WGS) entry which is preliminary data.</text>
</comment>
<dbReference type="InterPro" id="IPR041698">
    <property type="entry name" value="Methyltransf_25"/>
</dbReference>
<protein>
    <submittedName>
        <fullName evidence="4">Class I SAM-dependent methyltransferase</fullName>
    </submittedName>
</protein>
<keyword evidence="4" id="KW-0489">Methyltransferase</keyword>
<dbReference type="Proteomes" id="UP001501411">
    <property type="component" value="Unassembled WGS sequence"/>
</dbReference>
<evidence type="ECO:0000256" key="2">
    <source>
        <dbReference type="ARBA" id="ARBA00022691"/>
    </source>
</evidence>
<dbReference type="EMBL" id="BAABIQ010000044">
    <property type="protein sequence ID" value="GAA4808240.1"/>
    <property type="molecule type" value="Genomic_DNA"/>
</dbReference>